<organism evidence="1 2">
    <name type="scientific">Pseudoramibacter alactolyticus ATCC 23263</name>
    <dbReference type="NCBI Taxonomy" id="887929"/>
    <lineage>
        <taxon>Bacteria</taxon>
        <taxon>Bacillati</taxon>
        <taxon>Bacillota</taxon>
        <taxon>Clostridia</taxon>
        <taxon>Eubacteriales</taxon>
        <taxon>Eubacteriaceae</taxon>
        <taxon>Pseudoramibacter</taxon>
    </lineage>
</organism>
<dbReference type="EMBL" id="AEQN01000016">
    <property type="protein sequence ID" value="EFV01710.1"/>
    <property type="molecule type" value="Genomic_DNA"/>
</dbReference>
<protein>
    <submittedName>
        <fullName evidence="1">Uncharacterized protein</fullName>
    </submittedName>
</protein>
<dbReference type="HOGENOM" id="CLU_3102689_0_0_9"/>
<evidence type="ECO:0000313" key="1">
    <source>
        <dbReference type="EMBL" id="EFV01710.1"/>
    </source>
</evidence>
<dbReference type="Proteomes" id="UP000004754">
    <property type="component" value="Unassembled WGS sequence"/>
</dbReference>
<gene>
    <name evidence="1" type="ORF">HMP0721_1103</name>
</gene>
<dbReference type="STRING" id="887929.HMP0721_1103"/>
<proteinExistence type="predicted"/>
<evidence type="ECO:0000313" key="2">
    <source>
        <dbReference type="Proteomes" id="UP000004754"/>
    </source>
</evidence>
<comment type="caution">
    <text evidence="1">The sequence shown here is derived from an EMBL/GenBank/DDBJ whole genome shotgun (WGS) entry which is preliminary data.</text>
</comment>
<sequence length="51" mass="5743">MRHGPFLLRPFASALIYVIIEIENEFLSGFLCMGGKDGQSRCPGWRSLSKI</sequence>
<dbReference type="AlphaFoldDB" id="E6MGH0"/>
<name>E6MGH0_9FIRM</name>
<accession>E6MGH0</accession>
<reference evidence="1 2" key="1">
    <citation type="submission" date="2010-12" db="EMBL/GenBank/DDBJ databases">
        <authorList>
            <person name="Muzny D."/>
            <person name="Qin X."/>
            <person name="Deng J."/>
            <person name="Jiang H."/>
            <person name="Liu Y."/>
            <person name="Qu J."/>
            <person name="Song X.-Z."/>
            <person name="Zhang L."/>
            <person name="Thornton R."/>
            <person name="Coyle M."/>
            <person name="Francisco L."/>
            <person name="Jackson L."/>
            <person name="Javaid M."/>
            <person name="Korchina V."/>
            <person name="Kovar C."/>
            <person name="Mata R."/>
            <person name="Mathew T."/>
            <person name="Ngo R."/>
            <person name="Nguyen L."/>
            <person name="Nguyen N."/>
            <person name="Okwuonu G."/>
            <person name="Ongeri F."/>
            <person name="Pham C."/>
            <person name="Simmons D."/>
            <person name="Wilczek-Boney K."/>
            <person name="Hale W."/>
            <person name="Jakkamsetti A."/>
            <person name="Pham P."/>
            <person name="Ruth R."/>
            <person name="San Lucas F."/>
            <person name="Warren J."/>
            <person name="Zhang J."/>
            <person name="Zhao Z."/>
            <person name="Zhou C."/>
            <person name="Zhu D."/>
            <person name="Lee S."/>
            <person name="Bess C."/>
            <person name="Blankenburg K."/>
            <person name="Forbes L."/>
            <person name="Fu Q."/>
            <person name="Gubbala S."/>
            <person name="Hirani K."/>
            <person name="Jayaseelan J.C."/>
            <person name="Lara F."/>
            <person name="Munidasa M."/>
            <person name="Palculict T."/>
            <person name="Patil S."/>
            <person name="Pu L.-L."/>
            <person name="Saada N."/>
            <person name="Tang L."/>
            <person name="Weissenberger G."/>
            <person name="Zhu Y."/>
            <person name="Hemphill L."/>
            <person name="Shang Y."/>
            <person name="Youmans B."/>
            <person name="Ayvaz T."/>
            <person name="Ross M."/>
            <person name="Santibanez J."/>
            <person name="Aqrawi P."/>
            <person name="Gross S."/>
            <person name="Joshi V."/>
            <person name="Fowler G."/>
            <person name="Nazareth L."/>
            <person name="Reid J."/>
            <person name="Worley K."/>
            <person name="Petrosino J."/>
            <person name="Highlander S."/>
            <person name="Gibbs R."/>
        </authorList>
    </citation>
    <scope>NUCLEOTIDE SEQUENCE [LARGE SCALE GENOMIC DNA]</scope>
    <source>
        <strain evidence="1 2">ATCC 23263</strain>
    </source>
</reference>
<keyword evidence="2" id="KW-1185">Reference proteome</keyword>